<keyword evidence="7 10" id="KW-1133">Transmembrane helix</keyword>
<dbReference type="InterPro" id="IPR004813">
    <property type="entry name" value="OPT"/>
</dbReference>
<evidence type="ECO:0000256" key="9">
    <source>
        <dbReference type="SAM" id="MobiDB-lite"/>
    </source>
</evidence>
<feature type="transmembrane region" description="Helical" evidence="10">
    <location>
        <begin position="325"/>
        <end position="349"/>
    </location>
</feature>
<feature type="transmembrane region" description="Helical" evidence="10">
    <location>
        <begin position="388"/>
        <end position="411"/>
    </location>
</feature>
<evidence type="ECO:0000256" key="10">
    <source>
        <dbReference type="SAM" id="Phobius"/>
    </source>
</evidence>
<protein>
    <submittedName>
        <fullName evidence="11">Putative opt family small oligopeptide transporter protein</fullName>
    </submittedName>
</protein>
<feature type="transmembrane region" description="Helical" evidence="10">
    <location>
        <begin position="671"/>
        <end position="689"/>
    </location>
</feature>
<evidence type="ECO:0000313" key="12">
    <source>
        <dbReference type="Proteomes" id="UP000531561"/>
    </source>
</evidence>
<feature type="transmembrane region" description="Helical" evidence="10">
    <location>
        <begin position="220"/>
        <end position="242"/>
    </location>
</feature>
<dbReference type="NCBIfam" id="TIGR00727">
    <property type="entry name" value="ISP4_OPT"/>
    <property type="match status" value="1"/>
</dbReference>
<dbReference type="GeneID" id="59255985"/>
<keyword evidence="12" id="KW-1185">Reference proteome</keyword>
<comment type="subcellular location">
    <subcellularLocation>
        <location evidence="1">Membrane</location>
        <topology evidence="1">Multi-pass membrane protein</topology>
    </subcellularLocation>
</comment>
<feature type="transmembrane region" description="Helical" evidence="10">
    <location>
        <begin position="774"/>
        <end position="796"/>
    </location>
</feature>
<evidence type="ECO:0000256" key="8">
    <source>
        <dbReference type="ARBA" id="ARBA00023136"/>
    </source>
</evidence>
<gene>
    <name evidence="11" type="ORF">Bfra_001868</name>
</gene>
<keyword evidence="6" id="KW-0653">Protein transport</keyword>
<feature type="region of interest" description="Disordered" evidence="9">
    <location>
        <begin position="93"/>
        <end position="114"/>
    </location>
</feature>
<dbReference type="Pfam" id="PF03169">
    <property type="entry name" value="OPT"/>
    <property type="match status" value="1"/>
</dbReference>
<feature type="region of interest" description="Disordered" evidence="9">
    <location>
        <begin position="36"/>
        <end position="66"/>
    </location>
</feature>
<keyword evidence="5" id="KW-0571">Peptide transport</keyword>
<feature type="transmembrane region" description="Helical" evidence="10">
    <location>
        <begin position="361"/>
        <end position="381"/>
    </location>
</feature>
<proteinExistence type="inferred from homology"/>
<dbReference type="InterPro" id="IPR004648">
    <property type="entry name" value="Oligpept_transpt"/>
</dbReference>
<evidence type="ECO:0000256" key="3">
    <source>
        <dbReference type="ARBA" id="ARBA00022448"/>
    </source>
</evidence>
<sequence>MLNLVDCDLMIPLSCLWRNSQYAIFISYAPFEIQDDQGGNEVDERSTPNEGSSQDEKPHSATTSLPVPLILPSPRHSLDPNLPDSFPIQSIPSRTSISPGLDPEKVSETPIDDSLNSPYPQVRAAVRNADDESLPCNTIRAWCIGLALTTVGGGINCLFSLRSPSIAITTVCVQLIAWPLGKGWDLIVPDWSWEIRLPFCGARRWKVQLKKGKWNMKEHAIVVVMANAGYAGASIYATDILISQQVFYGQSFGWVFQLLFAITNQMLGFGLAGICRRWLVWPAAMIWPSDLVNCALMYAPSDPAKTNGWSVSKYRWFMYIMSGSFVWYFFPGWIFRGLSYFTFACWIAPKNSVVNQLFGGVTGLGLIPITFDWTVVSGYLYSPLIPPWYAIANTLIGLFIFVTISSLGVHYTGTWYADYLPMSDSHSYDNMAKPYNVSRILTANYEFSEELYKKYSPVFLSTGFALNYGFSFAAISSVIVHTILYEGKTIWRQWKLARDQDDDIHMKLMKKYKDAPDWWYITLGVIMLALSFVVILVWDTHFPWWAFIVCVAIPVVWTVPVGIIFATTNIQIGLNVFTEFVIGYMLPGHPVALMLFKAYGYITMSQAQFFLQDLKLGHYLKVPPRTMFFAQCVAAFWSSIVQIAVMNWALSHIPEICTRTQKDSYTCPGPSMYFTTSIIWGVIGPSRIFSAPESLYQPLLYYFLIGALLPILTYFLRRAYPHSLFKYIIIPVMFGGLQLIPPATGYNYLCWGLVGFVFQYWIRRRWRGWWEGYNYVTSAALDTGLILCTLLVFFTLELTNAKPPQWFGNVDVFETMDMQGTAVQKVLAEGETFGPKTWS</sequence>
<reference evidence="11 12" key="1">
    <citation type="journal article" date="2020" name="Phytopathology">
        <title>A high-quality genome resource of Botrytis fragariae, a new and rapidly spreading fungal pathogen causing strawberry gray mold in the U.S.A.</title>
        <authorList>
            <person name="Wu Y."/>
            <person name="Saski C.A."/>
            <person name="Schnabel G."/>
            <person name="Xiao S."/>
            <person name="Hu M."/>
        </authorList>
    </citation>
    <scope>NUCLEOTIDE SEQUENCE [LARGE SCALE GENOMIC DNA]</scope>
    <source>
        <strain evidence="11 12">BVB16</strain>
    </source>
</reference>
<name>A0A8H6EM92_9HELO</name>
<dbReference type="RefSeq" id="XP_037196447.1">
    <property type="nucleotide sequence ID" value="XM_037332293.1"/>
</dbReference>
<keyword evidence="8 10" id="KW-0472">Membrane</keyword>
<comment type="caution">
    <text evidence="11">The sequence shown here is derived from an EMBL/GenBank/DDBJ whole genome shotgun (WGS) entry which is preliminary data.</text>
</comment>
<feature type="transmembrane region" description="Helical" evidence="10">
    <location>
        <begin position="746"/>
        <end position="762"/>
    </location>
</feature>
<feature type="transmembrane region" description="Helical" evidence="10">
    <location>
        <begin position="723"/>
        <end position="740"/>
    </location>
</feature>
<feature type="transmembrane region" description="Helical" evidence="10">
    <location>
        <begin position="254"/>
        <end position="275"/>
    </location>
</feature>
<evidence type="ECO:0000256" key="1">
    <source>
        <dbReference type="ARBA" id="ARBA00004141"/>
    </source>
</evidence>
<dbReference type="GO" id="GO:0015031">
    <property type="term" value="P:protein transport"/>
    <property type="evidence" value="ECO:0007669"/>
    <property type="project" value="UniProtKB-KW"/>
</dbReference>
<accession>A0A8H6EM92</accession>
<feature type="transmembrane region" description="Helical" evidence="10">
    <location>
        <begin position="580"/>
        <end position="602"/>
    </location>
</feature>
<evidence type="ECO:0000256" key="6">
    <source>
        <dbReference type="ARBA" id="ARBA00022927"/>
    </source>
</evidence>
<dbReference type="PANTHER" id="PTHR22601">
    <property type="entry name" value="ISP4 LIKE PROTEIN"/>
    <property type="match status" value="1"/>
</dbReference>
<feature type="transmembrane region" description="Helical" evidence="10">
    <location>
        <begin position="628"/>
        <end position="650"/>
    </location>
</feature>
<dbReference type="Proteomes" id="UP000531561">
    <property type="component" value="Unassembled WGS sequence"/>
</dbReference>
<dbReference type="GO" id="GO:0035673">
    <property type="term" value="F:oligopeptide transmembrane transporter activity"/>
    <property type="evidence" value="ECO:0007669"/>
    <property type="project" value="InterPro"/>
</dbReference>
<evidence type="ECO:0000256" key="2">
    <source>
        <dbReference type="ARBA" id="ARBA00008807"/>
    </source>
</evidence>
<dbReference type="EMBL" id="JABFCT010000003">
    <property type="protein sequence ID" value="KAF5877501.1"/>
    <property type="molecule type" value="Genomic_DNA"/>
</dbReference>
<dbReference type="GO" id="GO:0016020">
    <property type="term" value="C:membrane"/>
    <property type="evidence" value="ECO:0007669"/>
    <property type="project" value="UniProtKB-SubCell"/>
</dbReference>
<keyword evidence="4 10" id="KW-0812">Transmembrane</keyword>
<keyword evidence="3" id="KW-0813">Transport</keyword>
<feature type="transmembrane region" description="Helical" evidence="10">
    <location>
        <begin position="544"/>
        <end position="568"/>
    </location>
</feature>
<dbReference type="AlphaFoldDB" id="A0A8H6EM92"/>
<evidence type="ECO:0000313" key="11">
    <source>
        <dbReference type="EMBL" id="KAF5877501.1"/>
    </source>
</evidence>
<evidence type="ECO:0000256" key="4">
    <source>
        <dbReference type="ARBA" id="ARBA00022692"/>
    </source>
</evidence>
<evidence type="ECO:0000256" key="5">
    <source>
        <dbReference type="ARBA" id="ARBA00022856"/>
    </source>
</evidence>
<evidence type="ECO:0000256" key="7">
    <source>
        <dbReference type="ARBA" id="ARBA00022989"/>
    </source>
</evidence>
<dbReference type="OrthoDB" id="9986677at2759"/>
<feature type="transmembrane region" description="Helical" evidence="10">
    <location>
        <begin position="518"/>
        <end position="538"/>
    </location>
</feature>
<organism evidence="11 12">
    <name type="scientific">Botrytis fragariae</name>
    <dbReference type="NCBI Taxonomy" id="1964551"/>
    <lineage>
        <taxon>Eukaryota</taxon>
        <taxon>Fungi</taxon>
        <taxon>Dikarya</taxon>
        <taxon>Ascomycota</taxon>
        <taxon>Pezizomycotina</taxon>
        <taxon>Leotiomycetes</taxon>
        <taxon>Helotiales</taxon>
        <taxon>Sclerotiniaceae</taxon>
        <taxon>Botrytis</taxon>
    </lineage>
</organism>
<comment type="similarity">
    <text evidence="2">Belongs to the oligopeptide OPT transporter family.</text>
</comment>
<dbReference type="NCBIfam" id="TIGR00728">
    <property type="entry name" value="OPT_sfam"/>
    <property type="match status" value="1"/>
</dbReference>
<feature type="transmembrane region" description="Helical" evidence="10">
    <location>
        <begin position="465"/>
        <end position="485"/>
    </location>
</feature>
<feature type="transmembrane region" description="Helical" evidence="10">
    <location>
        <begin position="695"/>
        <end position="716"/>
    </location>
</feature>